<reference evidence="2" key="1">
    <citation type="journal article" date="2019" name="Int. J. Syst. Evol. Microbiol.">
        <title>The Global Catalogue of Microorganisms (GCM) 10K type strain sequencing project: providing services to taxonomists for standard genome sequencing and annotation.</title>
        <authorList>
            <consortium name="The Broad Institute Genomics Platform"/>
            <consortium name="The Broad Institute Genome Sequencing Center for Infectious Disease"/>
            <person name="Wu L."/>
            <person name="Ma J."/>
        </authorList>
    </citation>
    <scope>NUCLEOTIDE SEQUENCE [LARGE SCALE GENOMIC DNA]</scope>
    <source>
        <strain evidence="2">NBRC 108728</strain>
    </source>
</reference>
<organism evidence="1 2">
    <name type="scientific">Frondihabitans sucicola</name>
    <dbReference type="NCBI Taxonomy" id="1268041"/>
    <lineage>
        <taxon>Bacteria</taxon>
        <taxon>Bacillati</taxon>
        <taxon>Actinomycetota</taxon>
        <taxon>Actinomycetes</taxon>
        <taxon>Micrococcales</taxon>
        <taxon>Microbacteriaceae</taxon>
        <taxon>Frondihabitans</taxon>
    </lineage>
</organism>
<keyword evidence="2" id="KW-1185">Reference proteome</keyword>
<evidence type="ECO:0000313" key="2">
    <source>
        <dbReference type="Proteomes" id="UP001321486"/>
    </source>
</evidence>
<gene>
    <name evidence="1" type="ORF">GCM10025867_16410</name>
</gene>
<dbReference type="EMBL" id="AP027732">
    <property type="protein sequence ID" value="BDZ49400.1"/>
    <property type="molecule type" value="Genomic_DNA"/>
</dbReference>
<proteinExistence type="predicted"/>
<evidence type="ECO:0000313" key="1">
    <source>
        <dbReference type="EMBL" id="BDZ49400.1"/>
    </source>
</evidence>
<dbReference type="Proteomes" id="UP001321486">
    <property type="component" value="Chromosome"/>
</dbReference>
<evidence type="ECO:0008006" key="3">
    <source>
        <dbReference type="Google" id="ProtNLM"/>
    </source>
</evidence>
<name>A0ABM8GLW2_9MICO</name>
<sequence>MAYDEAVAAVIRERLAVARTIDESAELSFLESAGFRLELIGIVKQFDGAVTSTDQTLAALGDLRQRVLAVIAAAR</sequence>
<accession>A0ABM8GLW2</accession>
<protein>
    <recommendedName>
        <fullName evidence="3">Acyl carrier protein</fullName>
    </recommendedName>
</protein>
<dbReference type="RefSeq" id="WP_286346203.1">
    <property type="nucleotide sequence ID" value="NZ_AP027732.1"/>
</dbReference>